<dbReference type="SUPFAM" id="SSF52151">
    <property type="entry name" value="FabD/lysophospholipase-like"/>
    <property type="match status" value="1"/>
</dbReference>
<dbReference type="RefSeq" id="WP_167545479.1">
    <property type="nucleotide sequence ID" value="NZ_FOWC01000008.1"/>
</dbReference>
<dbReference type="InterPro" id="IPR016035">
    <property type="entry name" value="Acyl_Trfase/lysoPLipase"/>
</dbReference>
<evidence type="ECO:0000313" key="2">
    <source>
        <dbReference type="EMBL" id="SFQ07702.1"/>
    </source>
</evidence>
<accession>A0A1I5VJZ2</accession>
<dbReference type="Proteomes" id="UP000199137">
    <property type="component" value="Unassembled WGS sequence"/>
</dbReference>
<dbReference type="SUPFAM" id="SSF55048">
    <property type="entry name" value="Probable ACP-binding domain of malonyl-CoA ACP transacylase"/>
    <property type="match status" value="1"/>
</dbReference>
<dbReference type="EMBL" id="FOWC01000008">
    <property type="protein sequence ID" value="SFQ07702.1"/>
    <property type="molecule type" value="Genomic_DNA"/>
</dbReference>
<evidence type="ECO:0000259" key="1">
    <source>
        <dbReference type="SMART" id="SM00827"/>
    </source>
</evidence>
<dbReference type="InterPro" id="IPR014043">
    <property type="entry name" value="Acyl_transferase_dom"/>
</dbReference>
<dbReference type="GO" id="GO:0005829">
    <property type="term" value="C:cytosol"/>
    <property type="evidence" value="ECO:0007669"/>
    <property type="project" value="TreeGrafter"/>
</dbReference>
<proteinExistence type="predicted"/>
<dbReference type="AlphaFoldDB" id="A0A1I5VJZ2"/>
<organism evidence="2 3">
    <name type="scientific">Amycolatopsis rubida</name>
    <dbReference type="NCBI Taxonomy" id="112413"/>
    <lineage>
        <taxon>Bacteria</taxon>
        <taxon>Bacillati</taxon>
        <taxon>Actinomycetota</taxon>
        <taxon>Actinomycetes</taxon>
        <taxon>Pseudonocardiales</taxon>
        <taxon>Pseudonocardiaceae</taxon>
        <taxon>Amycolatopsis</taxon>
    </lineage>
</organism>
<dbReference type="SMART" id="SM00827">
    <property type="entry name" value="PKS_AT"/>
    <property type="match status" value="1"/>
</dbReference>
<dbReference type="InterPro" id="IPR050858">
    <property type="entry name" value="Mal-CoA-ACP_Trans/PKS_FabD"/>
</dbReference>
<name>A0A1I5VJZ2_9PSEU</name>
<dbReference type="STRING" id="112413.SAMN05421854_108384"/>
<gene>
    <name evidence="2" type="ORF">SAMN05421854_108384</name>
</gene>
<dbReference type="GO" id="GO:0004314">
    <property type="term" value="F:[acyl-carrier-protein] S-malonyltransferase activity"/>
    <property type="evidence" value="ECO:0007669"/>
    <property type="project" value="TreeGrafter"/>
</dbReference>
<dbReference type="PANTHER" id="PTHR42681">
    <property type="entry name" value="MALONYL-COA-ACYL CARRIER PROTEIN TRANSACYLASE, MITOCHONDRIAL"/>
    <property type="match status" value="1"/>
</dbReference>
<feature type="domain" description="Malonyl-CoA:ACP transacylase (MAT)" evidence="1">
    <location>
        <begin position="16"/>
        <end position="322"/>
    </location>
</feature>
<sequence length="323" mass="33906">MTADISQVPGDGTVFLFPGQGIDPSGALRTVFDGTNRHLPTNPSTVDATIDEIGEISASHGYSHGSALRDLLLGERTLEQVPYGTSTLAQFAASVSVFRLLADADVIPDAIVAMSLGEAAALACAGSFDLAEATRLVCLLNDTYRKAVGRGTMVLVHADEETTRDLLSRTSQVSLVIASVNTPAQVVVTGPSEAVTKLMALPGPLRTPLPVPYQAHTPALRPLRDEFLHRAAGTARRAPRIPVCSAARQRCYACDDDPVEGIADNFVTPVNIVTVLKPLAPAGSRRFFEIGAGGSFTRCAAEVLPGAHTTAPLVSGSATRRAR</sequence>
<dbReference type="PANTHER" id="PTHR42681:SF6">
    <property type="entry name" value="BLL0263 PROTEIN"/>
    <property type="match status" value="1"/>
</dbReference>
<reference evidence="2 3" key="1">
    <citation type="submission" date="2016-10" db="EMBL/GenBank/DDBJ databases">
        <authorList>
            <person name="de Groot N.N."/>
        </authorList>
    </citation>
    <scope>NUCLEOTIDE SEQUENCE [LARGE SCALE GENOMIC DNA]</scope>
    <source>
        <strain evidence="2 3">DSM 44637</strain>
    </source>
</reference>
<protein>
    <submittedName>
        <fullName evidence="2">Malonyl CoA-acyl carrier protein transacylase</fullName>
    </submittedName>
</protein>
<dbReference type="InterPro" id="IPR001227">
    <property type="entry name" value="Ac_transferase_dom_sf"/>
</dbReference>
<dbReference type="InterPro" id="IPR016036">
    <property type="entry name" value="Malonyl_transacylase_ACP-bd"/>
</dbReference>
<dbReference type="Pfam" id="PF00698">
    <property type="entry name" value="Acyl_transf_1"/>
    <property type="match status" value="1"/>
</dbReference>
<evidence type="ECO:0000313" key="3">
    <source>
        <dbReference type="Proteomes" id="UP000199137"/>
    </source>
</evidence>
<dbReference type="Gene3D" id="3.40.366.10">
    <property type="entry name" value="Malonyl-Coenzyme A Acyl Carrier Protein, domain 2"/>
    <property type="match status" value="1"/>
</dbReference>
<dbReference type="GO" id="GO:0006633">
    <property type="term" value="P:fatty acid biosynthetic process"/>
    <property type="evidence" value="ECO:0007669"/>
    <property type="project" value="TreeGrafter"/>
</dbReference>